<reference evidence="2" key="1">
    <citation type="submission" date="2022-07" db="EMBL/GenBank/DDBJ databases">
        <title>Phylogenomic reconstructions and comparative analyses of Kickxellomycotina fungi.</title>
        <authorList>
            <person name="Reynolds N.K."/>
            <person name="Stajich J.E."/>
            <person name="Barry K."/>
            <person name="Grigoriev I.V."/>
            <person name="Crous P."/>
            <person name="Smith M.E."/>
        </authorList>
    </citation>
    <scope>NUCLEOTIDE SEQUENCE</scope>
    <source>
        <strain evidence="2">RSA 861</strain>
    </source>
</reference>
<evidence type="ECO:0000256" key="1">
    <source>
        <dbReference type="SAM" id="MobiDB-lite"/>
    </source>
</evidence>
<proteinExistence type="predicted"/>
<dbReference type="AlphaFoldDB" id="A0A9W8AHY0"/>
<dbReference type="EMBL" id="JANBPT010000026">
    <property type="protein sequence ID" value="KAJ1929700.1"/>
    <property type="molecule type" value="Genomic_DNA"/>
</dbReference>
<comment type="caution">
    <text evidence="2">The sequence shown here is derived from an EMBL/GenBank/DDBJ whole genome shotgun (WGS) entry which is preliminary data.</text>
</comment>
<name>A0A9W8AHY0_9FUNG</name>
<keyword evidence="3" id="KW-1185">Reference proteome</keyword>
<gene>
    <name evidence="2" type="ORF">IWQ60_000919</name>
</gene>
<protein>
    <submittedName>
        <fullName evidence="2">Uncharacterized protein</fullName>
    </submittedName>
</protein>
<evidence type="ECO:0000313" key="2">
    <source>
        <dbReference type="EMBL" id="KAJ1929700.1"/>
    </source>
</evidence>
<feature type="region of interest" description="Disordered" evidence="1">
    <location>
        <begin position="1"/>
        <end position="96"/>
    </location>
</feature>
<feature type="compositionally biased region" description="Polar residues" evidence="1">
    <location>
        <begin position="1"/>
        <end position="49"/>
    </location>
</feature>
<dbReference type="Proteomes" id="UP001150569">
    <property type="component" value="Unassembled WGS sequence"/>
</dbReference>
<sequence length="600" mass="66390">MTLPATDSYTSPNPNNPFQKSYTSPNPNNPFQKSADNRQDLTSFGQVAAQQHRKVSADGDDEFNNEVGHRLGGDLDSYPRSGYQAERPPAVKHSPIPVFIQPKGQTPGQVTTNSASSVMPAPQPYQSITQPDSSAIFEGINGYAKEFLNEFNDHLSKSGLLYDIYSFRYCGVTGRYLVRVKIVAMANDHLQVFTSQPTLIMTKVEDGSYRVENRDEFEKFAKRAVYPKETSANDTPPAYKEADSAVVPGYLQYQGAMVRVNIKSLGGKAESYAKEWRSISGELMAYQTLGRQIGLKMDTDLAPAPPKPEEYMKLNLNNNDRASTTINAYKILEELIELGGGPSPDEAKDPRFNYPQRLDFEIFLGKSIFRWLAENALDMSSHVGHCSLTVDSQSILDGINGFYAKTYTDYSPVNGVLHSNTSANKAGQSAEANRAWNHPFGGRVSSFFSKDKASSHAPRFASEQAQSSYVLSSTMQSERIKDGAARITQALGKLLDRYLVRTKAEAVGIEPEEIGIKTEAMAFRRASEVARKHAKMLVRVIFAALKRLPCNPSLADFKDALLQVFLENDATSKSLASPTESYGFTQEDLHGWISSIIRDL</sequence>
<evidence type="ECO:0000313" key="3">
    <source>
        <dbReference type="Proteomes" id="UP001150569"/>
    </source>
</evidence>
<organism evidence="2 3">
    <name type="scientific">Tieghemiomyces parasiticus</name>
    <dbReference type="NCBI Taxonomy" id="78921"/>
    <lineage>
        <taxon>Eukaryota</taxon>
        <taxon>Fungi</taxon>
        <taxon>Fungi incertae sedis</taxon>
        <taxon>Zoopagomycota</taxon>
        <taxon>Kickxellomycotina</taxon>
        <taxon>Dimargaritomycetes</taxon>
        <taxon>Dimargaritales</taxon>
        <taxon>Dimargaritaceae</taxon>
        <taxon>Tieghemiomyces</taxon>
    </lineage>
</organism>
<accession>A0A9W8AHY0</accession>